<dbReference type="Gene3D" id="3.40.30.10">
    <property type="entry name" value="Glutaredoxin"/>
    <property type="match status" value="1"/>
</dbReference>
<dbReference type="Pfam" id="PF00085">
    <property type="entry name" value="Thioredoxin"/>
    <property type="match status" value="1"/>
</dbReference>
<dbReference type="OrthoDB" id="2121326at2759"/>
<keyword evidence="7" id="KW-1185">Reference proteome</keyword>
<protein>
    <recommendedName>
        <fullName evidence="5">Thioredoxin domain-containing protein</fullName>
    </recommendedName>
</protein>
<reference evidence="6" key="1">
    <citation type="submission" date="2022-07" db="EMBL/GenBank/DDBJ databases">
        <title>Phylogenomic reconstructions and comparative analyses of Kickxellomycotina fungi.</title>
        <authorList>
            <person name="Reynolds N.K."/>
            <person name="Stajich J.E."/>
            <person name="Barry K."/>
            <person name="Grigoriev I.V."/>
            <person name="Crous P."/>
            <person name="Smith M.E."/>
        </authorList>
    </citation>
    <scope>NUCLEOTIDE SEQUENCE</scope>
    <source>
        <strain evidence="6">IMI 214461</strain>
    </source>
</reference>
<name>A0A9W8BEJ6_9FUNG</name>
<feature type="domain" description="Thioredoxin" evidence="5">
    <location>
        <begin position="46"/>
        <end position="157"/>
    </location>
</feature>
<dbReference type="AlphaFoldDB" id="A0A9W8BEJ6"/>
<dbReference type="PRINTS" id="PR00421">
    <property type="entry name" value="THIOREDOXIN"/>
</dbReference>
<dbReference type="Proteomes" id="UP001150907">
    <property type="component" value="Unassembled WGS sequence"/>
</dbReference>
<keyword evidence="1" id="KW-0813">Transport</keyword>
<dbReference type="CDD" id="cd02947">
    <property type="entry name" value="TRX_family"/>
    <property type="match status" value="1"/>
</dbReference>
<dbReference type="PANTHER" id="PTHR45663">
    <property type="entry name" value="GEO12009P1"/>
    <property type="match status" value="1"/>
</dbReference>
<gene>
    <name evidence="6" type="ORF">H4R26_002625</name>
</gene>
<proteinExistence type="predicted"/>
<evidence type="ECO:0000256" key="3">
    <source>
        <dbReference type="ARBA" id="ARBA00023157"/>
    </source>
</evidence>
<keyword evidence="4" id="KW-0676">Redox-active center</keyword>
<dbReference type="GO" id="GO:0005737">
    <property type="term" value="C:cytoplasm"/>
    <property type="evidence" value="ECO:0007669"/>
    <property type="project" value="TreeGrafter"/>
</dbReference>
<dbReference type="FunFam" id="3.40.30.10:FF:000001">
    <property type="entry name" value="Thioredoxin"/>
    <property type="match status" value="1"/>
</dbReference>
<dbReference type="PANTHER" id="PTHR45663:SF11">
    <property type="entry name" value="GEO12009P1"/>
    <property type="match status" value="1"/>
</dbReference>
<evidence type="ECO:0000313" key="7">
    <source>
        <dbReference type="Proteomes" id="UP001150907"/>
    </source>
</evidence>
<keyword evidence="2" id="KW-0249">Electron transport</keyword>
<evidence type="ECO:0000256" key="1">
    <source>
        <dbReference type="ARBA" id="ARBA00022448"/>
    </source>
</evidence>
<evidence type="ECO:0000256" key="2">
    <source>
        <dbReference type="ARBA" id="ARBA00022982"/>
    </source>
</evidence>
<dbReference type="SUPFAM" id="SSF52833">
    <property type="entry name" value="Thioredoxin-like"/>
    <property type="match status" value="1"/>
</dbReference>
<evidence type="ECO:0000259" key="5">
    <source>
        <dbReference type="PROSITE" id="PS51352"/>
    </source>
</evidence>
<dbReference type="NCBIfam" id="TIGR01068">
    <property type="entry name" value="thioredoxin"/>
    <property type="match status" value="1"/>
</dbReference>
<dbReference type="InterPro" id="IPR013766">
    <property type="entry name" value="Thioredoxin_domain"/>
</dbReference>
<evidence type="ECO:0000256" key="4">
    <source>
        <dbReference type="ARBA" id="ARBA00023284"/>
    </source>
</evidence>
<evidence type="ECO:0000313" key="6">
    <source>
        <dbReference type="EMBL" id="KAJ2004246.1"/>
    </source>
</evidence>
<dbReference type="EMBL" id="JANBQF010000166">
    <property type="protein sequence ID" value="KAJ2004246.1"/>
    <property type="molecule type" value="Genomic_DNA"/>
</dbReference>
<dbReference type="InterPro" id="IPR036249">
    <property type="entry name" value="Thioredoxin-like_sf"/>
</dbReference>
<dbReference type="PROSITE" id="PS51352">
    <property type="entry name" value="THIOREDOXIN_2"/>
    <property type="match status" value="1"/>
</dbReference>
<organism evidence="6 7">
    <name type="scientific">Coemansia thaxteri</name>
    <dbReference type="NCBI Taxonomy" id="2663907"/>
    <lineage>
        <taxon>Eukaryota</taxon>
        <taxon>Fungi</taxon>
        <taxon>Fungi incertae sedis</taxon>
        <taxon>Zoopagomycota</taxon>
        <taxon>Kickxellomycotina</taxon>
        <taxon>Kickxellomycetes</taxon>
        <taxon>Kickxellales</taxon>
        <taxon>Kickxellaceae</taxon>
        <taxon>Coemansia</taxon>
    </lineage>
</organism>
<sequence length="167" mass="18043">MISLKALGFRQACGLATRHRLQPMLSPAACRRSTLQQQRVYSSDDQGKGLGGRVFETTSTQFDKDVLDSDVPTIVDFYAEWCQPCKMLGPVLSAAVEKDGRVNLAKINVDENLDLAGDYKVSSLPTVMAFRDGEPVAAFIGMRPPAAVATFVKDIAEGTEASGNQQS</sequence>
<comment type="caution">
    <text evidence="6">The sequence shown here is derived from an EMBL/GenBank/DDBJ whole genome shotgun (WGS) entry which is preliminary data.</text>
</comment>
<dbReference type="GO" id="GO:0015035">
    <property type="term" value="F:protein-disulfide reductase activity"/>
    <property type="evidence" value="ECO:0007669"/>
    <property type="project" value="InterPro"/>
</dbReference>
<accession>A0A9W8BEJ6</accession>
<keyword evidence="3" id="KW-1015">Disulfide bond</keyword>
<dbReference type="InterPro" id="IPR005746">
    <property type="entry name" value="Thioredoxin"/>
</dbReference>